<dbReference type="GO" id="GO:0120241">
    <property type="term" value="F:2-iminobutanoate/2-iminopropanoate deaminase"/>
    <property type="evidence" value="ECO:0007669"/>
    <property type="project" value="UniProtKB-EC"/>
</dbReference>
<comment type="similarity">
    <text evidence="1">Belongs to the RutC family.</text>
</comment>
<dbReference type="PANTHER" id="PTHR47328:SF1">
    <property type="entry name" value="RUTC FAMILY PROTEIN YOAB"/>
    <property type="match status" value="1"/>
</dbReference>
<evidence type="ECO:0000256" key="1">
    <source>
        <dbReference type="ARBA" id="ARBA00010552"/>
    </source>
</evidence>
<dbReference type="EC" id="3.5.99.10" evidence="2"/>
<sequence>MTTITRFESGARMSQAVTYGDMVYLAGQVAGTVVGAGVTAQTQEILAEIDRLLAQAGSDKSRILSTTIYLADIATFAEMNAAWDSWVSKENPPARATVEAKLAAPEYLVEIVVVAAKLPA</sequence>
<dbReference type="PANTHER" id="PTHR47328">
    <property type="match status" value="1"/>
</dbReference>
<dbReference type="SUPFAM" id="SSF55298">
    <property type="entry name" value="YjgF-like"/>
    <property type="match status" value="1"/>
</dbReference>
<proteinExistence type="inferred from homology"/>
<dbReference type="InterPro" id="IPR019897">
    <property type="entry name" value="RidA_CS"/>
</dbReference>
<dbReference type="Gene3D" id="3.30.1330.40">
    <property type="entry name" value="RutC-like"/>
    <property type="match status" value="1"/>
</dbReference>
<dbReference type="InterPro" id="IPR006175">
    <property type="entry name" value="YjgF/YER057c/UK114"/>
</dbReference>
<dbReference type="Pfam" id="PF01042">
    <property type="entry name" value="Ribonuc_L-PSP"/>
    <property type="match status" value="1"/>
</dbReference>
<dbReference type="PROSITE" id="PS01094">
    <property type="entry name" value="UPF0076"/>
    <property type="match status" value="1"/>
</dbReference>
<organism evidence="2">
    <name type="scientific">Methylobacterium bullatum</name>
    <dbReference type="NCBI Taxonomy" id="570505"/>
    <lineage>
        <taxon>Bacteria</taxon>
        <taxon>Pseudomonadati</taxon>
        <taxon>Pseudomonadota</taxon>
        <taxon>Alphaproteobacteria</taxon>
        <taxon>Hyphomicrobiales</taxon>
        <taxon>Methylobacteriaceae</taxon>
        <taxon>Methylobacterium</taxon>
    </lineage>
</organism>
<dbReference type="EMBL" id="LR743504">
    <property type="protein sequence ID" value="CAA2105002.1"/>
    <property type="molecule type" value="Genomic_DNA"/>
</dbReference>
<reference evidence="2" key="1">
    <citation type="submission" date="2019-12" db="EMBL/GenBank/DDBJ databases">
        <authorList>
            <person name="Cremers G."/>
        </authorList>
    </citation>
    <scope>NUCLEOTIDE SEQUENCE</scope>
    <source>
        <strain evidence="2">Mbul1</strain>
    </source>
</reference>
<dbReference type="CDD" id="cd06150">
    <property type="entry name" value="YjgF_YER057c_UK114_like_2"/>
    <property type="match status" value="1"/>
</dbReference>
<dbReference type="InterPro" id="IPR035959">
    <property type="entry name" value="RutC-like_sf"/>
</dbReference>
<protein>
    <submittedName>
        <fullName evidence="2">2-iminobutanoate/2-iminopropanoate deaminase</fullName>
        <ecNumber evidence="2">3.5.99.10</ecNumber>
    </submittedName>
</protein>
<accession>A0A679JF72</accession>
<name>A0A679JF72_9HYPH</name>
<gene>
    <name evidence="2" type="primary">yabJ_3</name>
    <name evidence="2" type="ORF">MBUL_02975</name>
</gene>
<dbReference type="InterPro" id="IPR035709">
    <property type="entry name" value="YoaB-like"/>
</dbReference>
<evidence type="ECO:0000313" key="2">
    <source>
        <dbReference type="EMBL" id="CAA2105002.1"/>
    </source>
</evidence>
<keyword evidence="2" id="KW-0378">Hydrolase</keyword>
<dbReference type="AlphaFoldDB" id="A0A679JF72"/>